<evidence type="ECO:0000313" key="2">
    <source>
        <dbReference type="EMBL" id="RXK49269.1"/>
    </source>
</evidence>
<dbReference type="PROSITE" id="PS51186">
    <property type="entry name" value="GNAT"/>
    <property type="match status" value="1"/>
</dbReference>
<comment type="caution">
    <text evidence="2">The sequence shown here is derived from an EMBL/GenBank/DDBJ whole genome shotgun (WGS) entry which is preliminary data.</text>
</comment>
<dbReference type="Proteomes" id="UP000289691">
    <property type="component" value="Unassembled WGS sequence"/>
</dbReference>
<dbReference type="Pfam" id="PF00583">
    <property type="entry name" value="Acetyltransf_1"/>
    <property type="match status" value="1"/>
</dbReference>
<reference evidence="2 3" key="1">
    <citation type="submission" date="2019-01" db="EMBL/GenBank/DDBJ databases">
        <title>Halorientalis sp. F13-25 a new haloarchaeum isolated from hypersaline water.</title>
        <authorList>
            <person name="Ana D.-V."/>
            <person name="Cristina S.-P."/>
            <person name="Antonio V."/>
        </authorList>
    </citation>
    <scope>NUCLEOTIDE SEQUENCE [LARGE SCALE GENOMIC DNA]</scope>
    <source>
        <strain evidence="2 3">F13-25</strain>
    </source>
</reference>
<dbReference type="GO" id="GO:0016747">
    <property type="term" value="F:acyltransferase activity, transferring groups other than amino-acyl groups"/>
    <property type="evidence" value="ECO:0007669"/>
    <property type="project" value="InterPro"/>
</dbReference>
<evidence type="ECO:0000259" key="1">
    <source>
        <dbReference type="PROSITE" id="PS51186"/>
    </source>
</evidence>
<keyword evidence="2" id="KW-0808">Transferase</keyword>
<dbReference type="CDD" id="cd04301">
    <property type="entry name" value="NAT_SF"/>
    <property type="match status" value="1"/>
</dbReference>
<keyword evidence="3" id="KW-1185">Reference proteome</keyword>
<gene>
    <name evidence="2" type="ORF">EAF64_10145</name>
</gene>
<name>A0A498KVK4_9EURY</name>
<dbReference type="SUPFAM" id="SSF55729">
    <property type="entry name" value="Acyl-CoA N-acyltransferases (Nat)"/>
    <property type="match status" value="1"/>
</dbReference>
<feature type="domain" description="N-acetyltransferase" evidence="1">
    <location>
        <begin position="1"/>
        <end position="133"/>
    </location>
</feature>
<dbReference type="InterPro" id="IPR016181">
    <property type="entry name" value="Acyl_CoA_acyltransferase"/>
</dbReference>
<sequence length="179" mass="20066">MEYALLGWPPDGPTFRLDYRQFSYAGKFVMSATGKAVVRDDDETVAAVAFNEDRTDADTLWLRYVTVREDRRGEGIGPRLCRFAAEHARDRGYDRIQIAVNNPFAFEALSKAGFAFTGDETGIAELVMTCPGERTRESYQAGLDVYRERDLSDAERVFLREREGSDPPATIPLVPADDA</sequence>
<proteinExistence type="predicted"/>
<dbReference type="InterPro" id="IPR000182">
    <property type="entry name" value="GNAT_dom"/>
</dbReference>
<dbReference type="AlphaFoldDB" id="A0A498KVK4"/>
<accession>A0A498KVK4</accession>
<evidence type="ECO:0000313" key="3">
    <source>
        <dbReference type="Proteomes" id="UP000289691"/>
    </source>
</evidence>
<protein>
    <submittedName>
        <fullName evidence="2">N-acetyltransferase</fullName>
    </submittedName>
</protein>
<dbReference type="Gene3D" id="3.40.630.30">
    <property type="match status" value="1"/>
</dbReference>
<organism evidence="2 3">
    <name type="scientific">Halorientalis pallida</name>
    <dbReference type="NCBI Taxonomy" id="2479928"/>
    <lineage>
        <taxon>Archaea</taxon>
        <taxon>Methanobacteriati</taxon>
        <taxon>Methanobacteriota</taxon>
        <taxon>Stenosarchaea group</taxon>
        <taxon>Halobacteria</taxon>
        <taxon>Halobacteriales</taxon>
        <taxon>Haloarculaceae</taxon>
        <taxon>Halorientalis</taxon>
    </lineage>
</organism>
<dbReference type="OrthoDB" id="213793at2157"/>
<dbReference type="RefSeq" id="WP_129068865.1">
    <property type="nucleotide sequence ID" value="NZ_RDFA01000003.1"/>
</dbReference>
<dbReference type="EMBL" id="RDFA01000003">
    <property type="protein sequence ID" value="RXK49269.1"/>
    <property type="molecule type" value="Genomic_DNA"/>
</dbReference>